<name>A0A0F9H735_9ZZZZ</name>
<reference evidence="1" key="1">
    <citation type="journal article" date="2015" name="Nature">
        <title>Complex archaea that bridge the gap between prokaryotes and eukaryotes.</title>
        <authorList>
            <person name="Spang A."/>
            <person name="Saw J.H."/>
            <person name="Jorgensen S.L."/>
            <person name="Zaremba-Niedzwiedzka K."/>
            <person name="Martijn J."/>
            <person name="Lind A.E."/>
            <person name="van Eijk R."/>
            <person name="Schleper C."/>
            <person name="Guy L."/>
            <person name="Ettema T.J."/>
        </authorList>
    </citation>
    <scope>NUCLEOTIDE SEQUENCE</scope>
</reference>
<proteinExistence type="predicted"/>
<feature type="non-terminal residue" evidence="1">
    <location>
        <position position="1"/>
    </location>
</feature>
<sequence>RDPKLSAFYFKLIDRYDVADATREQQEATLQLMNLLIQAEDREEFLLYVEAIDANGCYSISFLEFITKIDPSDSLLQKSIRLNIIKPKKRDNG</sequence>
<accession>A0A0F9H735</accession>
<gene>
    <name evidence="1" type="ORF">LCGC14_2034720</name>
</gene>
<protein>
    <submittedName>
        <fullName evidence="1">Uncharacterized protein</fullName>
    </submittedName>
</protein>
<dbReference type="EMBL" id="LAZR01023744">
    <property type="protein sequence ID" value="KKL77450.1"/>
    <property type="molecule type" value="Genomic_DNA"/>
</dbReference>
<dbReference type="AlphaFoldDB" id="A0A0F9H735"/>
<organism evidence="1">
    <name type="scientific">marine sediment metagenome</name>
    <dbReference type="NCBI Taxonomy" id="412755"/>
    <lineage>
        <taxon>unclassified sequences</taxon>
        <taxon>metagenomes</taxon>
        <taxon>ecological metagenomes</taxon>
    </lineage>
</organism>
<comment type="caution">
    <text evidence="1">The sequence shown here is derived from an EMBL/GenBank/DDBJ whole genome shotgun (WGS) entry which is preliminary data.</text>
</comment>
<evidence type="ECO:0000313" key="1">
    <source>
        <dbReference type="EMBL" id="KKL77450.1"/>
    </source>
</evidence>